<proteinExistence type="predicted"/>
<dbReference type="AlphaFoldDB" id="A0A914VPX1"/>
<organism evidence="2 3">
    <name type="scientific">Plectus sambesii</name>
    <dbReference type="NCBI Taxonomy" id="2011161"/>
    <lineage>
        <taxon>Eukaryota</taxon>
        <taxon>Metazoa</taxon>
        <taxon>Ecdysozoa</taxon>
        <taxon>Nematoda</taxon>
        <taxon>Chromadorea</taxon>
        <taxon>Plectida</taxon>
        <taxon>Plectina</taxon>
        <taxon>Plectoidea</taxon>
        <taxon>Plectidae</taxon>
        <taxon>Plectus</taxon>
    </lineage>
</organism>
<dbReference type="SUPFAM" id="SSF57414">
    <property type="entry name" value="Hairpin loop containing domain-like"/>
    <property type="match status" value="1"/>
</dbReference>
<dbReference type="Gene3D" id="3.50.4.10">
    <property type="entry name" value="Hepatocyte Growth Factor"/>
    <property type="match status" value="1"/>
</dbReference>
<name>A0A914VPX1_9BILA</name>
<dbReference type="Proteomes" id="UP000887566">
    <property type="component" value="Unplaced"/>
</dbReference>
<dbReference type="PROSITE" id="PS50948">
    <property type="entry name" value="PAN"/>
    <property type="match status" value="1"/>
</dbReference>
<protein>
    <submittedName>
        <fullName evidence="3">Apple domain-containing protein</fullName>
    </submittedName>
</protein>
<dbReference type="InterPro" id="IPR003609">
    <property type="entry name" value="Pan_app"/>
</dbReference>
<dbReference type="WBParaSite" id="PSAMB.scaffold2215size24544.g16923.t1">
    <property type="protein sequence ID" value="PSAMB.scaffold2215size24544.g16923.t1"/>
    <property type="gene ID" value="PSAMB.scaffold2215size24544.g16923"/>
</dbReference>
<keyword evidence="2" id="KW-1185">Reference proteome</keyword>
<sequence length="166" mass="18250">MGVDARVHLSSAPRKYKVYPNVVDCAGKCATETNFTCKAFVWKGPNSGCVLHGKIDMPVVMQNKSEWFLVDLDCVTPQSCWWPVKAANVDPTSIAASMKAVKAQSHNHCQALCLLGVLQPLCRAYAFAVNLFYAKDYNCYLFPALNPTQSAAAASGNFILYQNQCF</sequence>
<evidence type="ECO:0000313" key="2">
    <source>
        <dbReference type="Proteomes" id="UP000887566"/>
    </source>
</evidence>
<reference evidence="3" key="1">
    <citation type="submission" date="2022-11" db="UniProtKB">
        <authorList>
            <consortium name="WormBaseParasite"/>
        </authorList>
    </citation>
    <scope>IDENTIFICATION</scope>
</reference>
<evidence type="ECO:0000313" key="3">
    <source>
        <dbReference type="WBParaSite" id="PSAMB.scaffold2215size24544.g16923.t1"/>
    </source>
</evidence>
<dbReference type="Pfam" id="PF00024">
    <property type="entry name" value="PAN_1"/>
    <property type="match status" value="1"/>
</dbReference>
<accession>A0A914VPX1</accession>
<evidence type="ECO:0000259" key="1">
    <source>
        <dbReference type="PROSITE" id="PS50948"/>
    </source>
</evidence>
<feature type="domain" description="Apple" evidence="1">
    <location>
        <begin position="80"/>
        <end position="165"/>
    </location>
</feature>